<evidence type="ECO:0000256" key="1">
    <source>
        <dbReference type="ARBA" id="ARBA00022729"/>
    </source>
</evidence>
<name>A0A2R6XE60_MARPO</name>
<dbReference type="Proteomes" id="UP000244005">
    <property type="component" value="Unassembled WGS sequence"/>
</dbReference>
<dbReference type="OrthoDB" id="1572689at2759"/>
<keyword evidence="3" id="KW-1185">Reference proteome</keyword>
<organism evidence="2 3">
    <name type="scientific">Marchantia polymorpha</name>
    <name type="common">Common liverwort</name>
    <name type="synonym">Marchantia aquatica</name>
    <dbReference type="NCBI Taxonomy" id="3197"/>
    <lineage>
        <taxon>Eukaryota</taxon>
        <taxon>Viridiplantae</taxon>
        <taxon>Streptophyta</taxon>
        <taxon>Embryophyta</taxon>
        <taxon>Marchantiophyta</taxon>
        <taxon>Marchantiopsida</taxon>
        <taxon>Marchantiidae</taxon>
        <taxon>Marchantiales</taxon>
        <taxon>Marchantiaceae</taxon>
        <taxon>Marchantia</taxon>
    </lineage>
</organism>
<evidence type="ECO:0000313" key="3">
    <source>
        <dbReference type="Proteomes" id="UP000244005"/>
    </source>
</evidence>
<reference evidence="3" key="1">
    <citation type="journal article" date="2017" name="Cell">
        <title>Insights into land plant evolution garnered from the Marchantia polymorpha genome.</title>
        <authorList>
            <person name="Bowman J.L."/>
            <person name="Kohchi T."/>
            <person name="Yamato K.T."/>
            <person name="Jenkins J."/>
            <person name="Shu S."/>
            <person name="Ishizaki K."/>
            <person name="Yamaoka S."/>
            <person name="Nishihama R."/>
            <person name="Nakamura Y."/>
            <person name="Berger F."/>
            <person name="Adam C."/>
            <person name="Aki S.S."/>
            <person name="Althoff F."/>
            <person name="Araki T."/>
            <person name="Arteaga-Vazquez M.A."/>
            <person name="Balasubrmanian S."/>
            <person name="Barry K."/>
            <person name="Bauer D."/>
            <person name="Boehm C.R."/>
            <person name="Briginshaw L."/>
            <person name="Caballero-Perez J."/>
            <person name="Catarino B."/>
            <person name="Chen F."/>
            <person name="Chiyoda S."/>
            <person name="Chovatia M."/>
            <person name="Davies K.M."/>
            <person name="Delmans M."/>
            <person name="Demura T."/>
            <person name="Dierschke T."/>
            <person name="Dolan L."/>
            <person name="Dorantes-Acosta A.E."/>
            <person name="Eklund D.M."/>
            <person name="Florent S.N."/>
            <person name="Flores-Sandoval E."/>
            <person name="Fujiyama A."/>
            <person name="Fukuzawa H."/>
            <person name="Galik B."/>
            <person name="Grimanelli D."/>
            <person name="Grimwood J."/>
            <person name="Grossniklaus U."/>
            <person name="Hamada T."/>
            <person name="Haseloff J."/>
            <person name="Hetherington A.J."/>
            <person name="Higo A."/>
            <person name="Hirakawa Y."/>
            <person name="Hundley H.N."/>
            <person name="Ikeda Y."/>
            <person name="Inoue K."/>
            <person name="Inoue S.I."/>
            <person name="Ishida S."/>
            <person name="Jia Q."/>
            <person name="Kakita M."/>
            <person name="Kanazawa T."/>
            <person name="Kawai Y."/>
            <person name="Kawashima T."/>
            <person name="Kennedy M."/>
            <person name="Kinose K."/>
            <person name="Kinoshita T."/>
            <person name="Kohara Y."/>
            <person name="Koide E."/>
            <person name="Komatsu K."/>
            <person name="Kopischke S."/>
            <person name="Kubo M."/>
            <person name="Kyozuka J."/>
            <person name="Lagercrantz U."/>
            <person name="Lin S.S."/>
            <person name="Lindquist E."/>
            <person name="Lipzen A.M."/>
            <person name="Lu C.W."/>
            <person name="De Luna E."/>
            <person name="Martienssen R.A."/>
            <person name="Minamino N."/>
            <person name="Mizutani M."/>
            <person name="Mizutani M."/>
            <person name="Mochizuki N."/>
            <person name="Monte I."/>
            <person name="Mosher R."/>
            <person name="Nagasaki H."/>
            <person name="Nakagami H."/>
            <person name="Naramoto S."/>
            <person name="Nishitani K."/>
            <person name="Ohtani M."/>
            <person name="Okamoto T."/>
            <person name="Okumura M."/>
            <person name="Phillips J."/>
            <person name="Pollak B."/>
            <person name="Reinders A."/>
            <person name="Rovekamp M."/>
            <person name="Sano R."/>
            <person name="Sawa S."/>
            <person name="Schmid M.W."/>
            <person name="Shirakawa M."/>
            <person name="Solano R."/>
            <person name="Spunde A."/>
            <person name="Suetsugu N."/>
            <person name="Sugano S."/>
            <person name="Sugiyama A."/>
            <person name="Sun R."/>
            <person name="Suzuki Y."/>
            <person name="Takenaka M."/>
            <person name="Takezawa D."/>
            <person name="Tomogane H."/>
            <person name="Tsuzuki M."/>
            <person name="Ueda T."/>
            <person name="Umeda M."/>
            <person name="Ward J.M."/>
            <person name="Watanabe Y."/>
            <person name="Yazaki K."/>
            <person name="Yokoyama R."/>
            <person name="Yoshitake Y."/>
            <person name="Yotsui I."/>
            <person name="Zachgo S."/>
            <person name="Schmutz J."/>
        </authorList>
    </citation>
    <scope>NUCLEOTIDE SEQUENCE [LARGE SCALE GENOMIC DNA]</scope>
    <source>
        <strain evidence="3">Tak-1</strain>
    </source>
</reference>
<dbReference type="OMA" id="GMETRHE"/>
<protein>
    <submittedName>
        <fullName evidence="2">Uncharacterized protein</fullName>
    </submittedName>
</protein>
<dbReference type="PANTHER" id="PTHR33184:SF78">
    <property type="entry name" value="GNK2-HOMOLOGOUS DOMAIN-CONTAINING PROTEIN"/>
    <property type="match status" value="1"/>
</dbReference>
<evidence type="ECO:0000313" key="2">
    <source>
        <dbReference type="EMBL" id="PTQ44392.1"/>
    </source>
</evidence>
<sequence length="176" mass="19826">MRWRGLGRLDNPCLPKFYSMVCLRFETCSTAGMETRHEYKSTTQSFAANIRDLDARRVGRSVVVSKRNRRFVANNVCTDKDISITQSRDGTTGIPLYSVQITNTCMSDCAPSDIHVNCGWFASSPPPNPNVFTRLAFNDCLVNGGKPLLQGNIIQFQYANSFMYPLTFKSAKFCRI</sequence>
<gene>
    <name evidence="2" type="ORF">MARPO_0020s0057</name>
</gene>
<accession>A0A2R6XE60</accession>
<dbReference type="AlphaFoldDB" id="A0A2R6XE60"/>
<dbReference type="Pfam" id="PF24068">
    <property type="entry name" value="TPD1_C"/>
    <property type="match status" value="1"/>
</dbReference>
<dbReference type="InterPro" id="IPR040361">
    <property type="entry name" value="TPD1"/>
</dbReference>
<keyword evidence="1" id="KW-0732">Signal</keyword>
<dbReference type="EMBL" id="KZ772692">
    <property type="protein sequence ID" value="PTQ44392.1"/>
    <property type="molecule type" value="Genomic_DNA"/>
</dbReference>
<dbReference type="GO" id="GO:0001709">
    <property type="term" value="P:cell fate determination"/>
    <property type="evidence" value="ECO:0000318"/>
    <property type="project" value="GO_Central"/>
</dbReference>
<proteinExistence type="predicted"/>
<dbReference type="PANTHER" id="PTHR33184">
    <property type="entry name" value="PROTEIN TAPETUM DETERMINANT 1-LIKE-RELATED"/>
    <property type="match status" value="1"/>
</dbReference>